<name>A0A0C3NK59_PHLG1</name>
<keyword evidence="2" id="KW-1185">Reference proteome</keyword>
<protein>
    <submittedName>
        <fullName evidence="1">Uncharacterized protein</fullName>
    </submittedName>
</protein>
<reference evidence="1 2" key="1">
    <citation type="journal article" date="2014" name="PLoS Genet.">
        <title>Analysis of the Phlebiopsis gigantea genome, transcriptome and secretome provides insight into its pioneer colonization strategies of wood.</title>
        <authorList>
            <person name="Hori C."/>
            <person name="Ishida T."/>
            <person name="Igarashi K."/>
            <person name="Samejima M."/>
            <person name="Suzuki H."/>
            <person name="Master E."/>
            <person name="Ferreira P."/>
            <person name="Ruiz-Duenas F.J."/>
            <person name="Held B."/>
            <person name="Canessa P."/>
            <person name="Larrondo L.F."/>
            <person name="Schmoll M."/>
            <person name="Druzhinina I.S."/>
            <person name="Kubicek C.P."/>
            <person name="Gaskell J.A."/>
            <person name="Kersten P."/>
            <person name="St John F."/>
            <person name="Glasner J."/>
            <person name="Sabat G."/>
            <person name="Splinter BonDurant S."/>
            <person name="Syed K."/>
            <person name="Yadav J."/>
            <person name="Mgbeahuruike A.C."/>
            <person name="Kovalchuk A."/>
            <person name="Asiegbu F.O."/>
            <person name="Lackner G."/>
            <person name="Hoffmeister D."/>
            <person name="Rencoret J."/>
            <person name="Gutierrez A."/>
            <person name="Sun H."/>
            <person name="Lindquist E."/>
            <person name="Barry K."/>
            <person name="Riley R."/>
            <person name="Grigoriev I.V."/>
            <person name="Henrissat B."/>
            <person name="Kues U."/>
            <person name="Berka R.M."/>
            <person name="Martinez A.T."/>
            <person name="Covert S.F."/>
            <person name="Blanchette R.A."/>
            <person name="Cullen D."/>
        </authorList>
    </citation>
    <scope>NUCLEOTIDE SEQUENCE [LARGE SCALE GENOMIC DNA]</scope>
    <source>
        <strain evidence="1 2">11061_1 CR5-6</strain>
    </source>
</reference>
<organism evidence="1 2">
    <name type="scientific">Phlebiopsis gigantea (strain 11061_1 CR5-6)</name>
    <name type="common">White-rot fungus</name>
    <name type="synonym">Peniophora gigantea</name>
    <dbReference type="NCBI Taxonomy" id="745531"/>
    <lineage>
        <taxon>Eukaryota</taxon>
        <taxon>Fungi</taxon>
        <taxon>Dikarya</taxon>
        <taxon>Basidiomycota</taxon>
        <taxon>Agaricomycotina</taxon>
        <taxon>Agaricomycetes</taxon>
        <taxon>Polyporales</taxon>
        <taxon>Phanerochaetaceae</taxon>
        <taxon>Phlebiopsis</taxon>
    </lineage>
</organism>
<gene>
    <name evidence="1" type="ORF">PHLGIDRAFT_154642</name>
</gene>
<dbReference type="EMBL" id="KN840546">
    <property type="protein sequence ID" value="KIP05329.1"/>
    <property type="molecule type" value="Genomic_DNA"/>
</dbReference>
<dbReference type="AlphaFoldDB" id="A0A0C3NK59"/>
<proteinExistence type="predicted"/>
<evidence type="ECO:0000313" key="1">
    <source>
        <dbReference type="EMBL" id="KIP05329.1"/>
    </source>
</evidence>
<sequence>MEDAYHLRTRHQSQPQIARGCQRGLCWIAALVVPPRSAVLLYVVSLHDLAESNVGSVRWLRLSRRRRPPLDCQVVELRQHSRRASMRQSGSTLVAWCAPLIQVLLYASDFTSPSAPTPSVWYPSMSTSSTALFDDGDHTATFDSQLVSVSSGFGHPERLRPLAVQIRRPHVIQR</sequence>
<dbReference type="Proteomes" id="UP000053257">
    <property type="component" value="Unassembled WGS sequence"/>
</dbReference>
<evidence type="ECO:0000313" key="2">
    <source>
        <dbReference type="Proteomes" id="UP000053257"/>
    </source>
</evidence>
<accession>A0A0C3NK59</accession>
<dbReference type="HOGENOM" id="CLU_1540617_0_0_1"/>